<dbReference type="Proteomes" id="UP000288716">
    <property type="component" value="Unassembled WGS sequence"/>
</dbReference>
<dbReference type="OrthoDB" id="15627at2759"/>
<evidence type="ECO:0000313" key="2">
    <source>
        <dbReference type="EMBL" id="RWS31891.1"/>
    </source>
</evidence>
<comment type="caution">
    <text evidence="2">The sequence shown here is derived from an EMBL/GenBank/DDBJ whole genome shotgun (WGS) entry which is preliminary data.</text>
</comment>
<dbReference type="VEuPathDB" id="VectorBase:LDEU000150"/>
<dbReference type="GO" id="GO:0051015">
    <property type="term" value="F:actin filament binding"/>
    <property type="evidence" value="ECO:0007669"/>
    <property type="project" value="TreeGrafter"/>
</dbReference>
<organism evidence="2 3">
    <name type="scientific">Leptotrombidium deliense</name>
    <dbReference type="NCBI Taxonomy" id="299467"/>
    <lineage>
        <taxon>Eukaryota</taxon>
        <taxon>Metazoa</taxon>
        <taxon>Ecdysozoa</taxon>
        <taxon>Arthropoda</taxon>
        <taxon>Chelicerata</taxon>
        <taxon>Arachnida</taxon>
        <taxon>Acari</taxon>
        <taxon>Acariformes</taxon>
        <taxon>Trombidiformes</taxon>
        <taxon>Prostigmata</taxon>
        <taxon>Anystina</taxon>
        <taxon>Parasitengona</taxon>
        <taxon>Trombiculoidea</taxon>
        <taxon>Trombiculidae</taxon>
        <taxon>Leptotrombidium</taxon>
    </lineage>
</organism>
<dbReference type="GO" id="GO:0015629">
    <property type="term" value="C:actin cytoskeleton"/>
    <property type="evidence" value="ECO:0007669"/>
    <property type="project" value="TreeGrafter"/>
</dbReference>
<feature type="domain" description="Calponin-homology (CH)" evidence="1">
    <location>
        <begin position="1"/>
        <end position="70"/>
    </location>
</feature>
<dbReference type="STRING" id="299467.A0A443SWJ7"/>
<dbReference type="AlphaFoldDB" id="A0A443SWJ7"/>
<evidence type="ECO:0000313" key="3">
    <source>
        <dbReference type="Proteomes" id="UP000288716"/>
    </source>
</evidence>
<dbReference type="InterPro" id="IPR001715">
    <property type="entry name" value="CH_dom"/>
</dbReference>
<proteinExistence type="predicted"/>
<dbReference type="SUPFAM" id="SSF47576">
    <property type="entry name" value="Calponin-homology domain, CH-domain"/>
    <property type="match status" value="1"/>
</dbReference>
<evidence type="ECO:0000259" key="1">
    <source>
        <dbReference type="PROSITE" id="PS50021"/>
    </source>
</evidence>
<dbReference type="GO" id="GO:0007015">
    <property type="term" value="P:actin filament organization"/>
    <property type="evidence" value="ECO:0007669"/>
    <property type="project" value="TreeGrafter"/>
</dbReference>
<sequence length="122" mass="13581">MNAVKNGSIKGEVTPGDNLKHKRANIERFLRAVDEYGVPKEKQFAVDDLLLMQNIPRVTTCLFELGRLASKDNNYSGPKLGAMPYEAIDPKTKRRAGMPEGDDIHVAHVDISQLKKMMSIEG</sequence>
<protein>
    <submittedName>
        <fullName evidence="2">Muscle-specific protein 20-like protein</fullName>
    </submittedName>
</protein>
<accession>A0A443SWJ7</accession>
<dbReference type="PANTHER" id="PTHR47385:SF24">
    <property type="entry name" value="MUSCLE-SPECIFIC PROTEIN 20"/>
    <property type="match status" value="1"/>
</dbReference>
<dbReference type="PANTHER" id="PTHR47385">
    <property type="entry name" value="CALPONIN"/>
    <property type="match status" value="1"/>
</dbReference>
<gene>
    <name evidence="2" type="ORF">B4U80_06073</name>
</gene>
<dbReference type="InterPro" id="IPR050606">
    <property type="entry name" value="Calponin-like"/>
</dbReference>
<dbReference type="EMBL" id="NCKV01000034">
    <property type="protein sequence ID" value="RWS31891.1"/>
    <property type="molecule type" value="Genomic_DNA"/>
</dbReference>
<dbReference type="InterPro" id="IPR036872">
    <property type="entry name" value="CH_dom_sf"/>
</dbReference>
<keyword evidence="3" id="KW-1185">Reference proteome</keyword>
<name>A0A443SWJ7_9ACAR</name>
<dbReference type="PROSITE" id="PS50021">
    <property type="entry name" value="CH"/>
    <property type="match status" value="1"/>
</dbReference>
<dbReference type="Gene3D" id="1.10.418.10">
    <property type="entry name" value="Calponin-like domain"/>
    <property type="match status" value="1"/>
</dbReference>
<reference evidence="2 3" key="1">
    <citation type="journal article" date="2018" name="Gigascience">
        <title>Genomes of trombidid mites reveal novel predicted allergens and laterally-transferred genes associated with secondary metabolism.</title>
        <authorList>
            <person name="Dong X."/>
            <person name="Chaisiri K."/>
            <person name="Xia D."/>
            <person name="Armstrong S.D."/>
            <person name="Fang Y."/>
            <person name="Donnelly M.J."/>
            <person name="Kadowaki T."/>
            <person name="McGarry J.W."/>
            <person name="Darby A.C."/>
            <person name="Makepeace B.L."/>
        </authorList>
    </citation>
    <scope>NUCLEOTIDE SEQUENCE [LARGE SCALE GENOMIC DNA]</scope>
    <source>
        <strain evidence="2">UoL-UT</strain>
    </source>
</reference>